<dbReference type="Gene3D" id="3.30.420.110">
    <property type="entry name" value="MutS, connector domain"/>
    <property type="match status" value="1"/>
</dbReference>
<feature type="region of interest" description="Disordered" evidence="6">
    <location>
        <begin position="1"/>
        <end position="77"/>
    </location>
</feature>
<dbReference type="GO" id="GO:0030983">
    <property type="term" value="F:mismatched DNA binding"/>
    <property type="evidence" value="ECO:0007669"/>
    <property type="project" value="InterPro"/>
</dbReference>
<keyword evidence="4" id="KW-0067">ATP-binding</keyword>
<feature type="region of interest" description="Disordered" evidence="6">
    <location>
        <begin position="1171"/>
        <end position="1194"/>
    </location>
</feature>
<evidence type="ECO:0000259" key="7">
    <source>
        <dbReference type="PROSITE" id="PS00486"/>
    </source>
</evidence>
<evidence type="ECO:0000313" key="8">
    <source>
        <dbReference type="EMBL" id="RXH74566.1"/>
    </source>
</evidence>
<sequence length="1466" mass="162658">MQRQQSILSFFKKPSPEKQSSDAANAPNGRRASQLPVTQQEQKTSVSNQTTAALEVTGTDTPPEKAPRQILHGNVESLKESSPFASIMLKFMKVDDTQKAPQSQRKQSNAGSSNGCTESGKFTEPQGLCEQAVASQHFLFNKNVTNSNKKTGEASVVHIESDIVGPETPGAQRLVPRMKRIQDDIPKFGDKVDGPLQNSSKRVKLLQEPAVTLDKCNGEASDMTSKFEWLDPSRIRDGNRRRPDDPLYDKTTLYIPPDALKKMSASQRQYWDVKCQYMDVVLFFKVGKFYELYELDAEIGHKELDWKMTLSGVGKCRQVGISESGIDDAVEKLVVRGYKVGRIEQLETSDQAKARGAKAVIPRKLVQVVTPSTTTDGNIGPDAVHLLALKEVSSEVHNGSVVYGFAFVDCAALKFWIGAISDDASCAALGALLMQVSPKEVIYESRGLSREAQKALKKYSTGSAALQLTPVQSLTDFSDASEVRNVIQLKGYFKGSSNSWNHGLDSEIHHEITLSALGVLIGHLSRLMFDDTLRNGDILPYQVYRGCLKMDGQTLVNLEIFSTLYAYLDNCVTSSGKRLLRKWLCHPLKSVEAINNRLDVVEDLLVHPEMIPLIAQYLRKIPDLERLLGRIRASVRSSASLLLPLFGKKVLKQRVKVFGTLVKGLRSGLDLLKLLQNEGHIIERLSKVFKVPSLSGSDGLDQHLTQFEAAVDSEFPNYQNHEATDSDVETLSILIELFIEKAKEWSDAVHAINCIDVLRSFAVTASFPSGTMSRPVILPQSKDMTLNGENQSPTLATKGLWHPFALGENGGLPVPNDMVLGQGTDGHHPRTLLLTGPNMGGKSTILRATCLAVILAQLGCYVPCETCVLSLVDVIFTRLGATDRIMTGESTFFVECTETASVLQHATQDSLVILDELGRGTSTFDGYAIAYAVFRHLVEKINCRLLFATHYHPLTKEFASHPHVTLQHMACSFKSKSACPSKSDQELVFLYRLTNGACPESYGLQVAMMAGIPEQVVEAASKAGQVMKKSIGQSFKTSEQRSEFSTLHESWLKTLLAATLTGNYNDEDCFDVLFCLQHELKSSLPCMEKDPISDENGKTSRNKQTKLKRKELGLSCMLNTVVGAVLAVICRPLDPTHHCLAALEDIIDPSLLQSLKYLRMAHNRPLHLPLPLPRRYSKRPRPRLRHPRRPPRHAEVFDEKTPGAKEAINTVVTSISTCRLERTDSVNEDAVMMNILQILTGIMNHRSSVLLSDQAVCTIVNTCFQVVQQSANRGDLLMRKIDFRDEHSSASTDTEDADADDGNMDSGYGIRWLRLETDQGSTVQTADEDVQLFALVLINSAIEVSGDGIGSYSKLLRMMKYASFTIWFTTARVQARFTVLNMYHFLRRFNRLQLEAFFTFVLFRVSAPGVSIQLQEVALEGIINFCRQLTFVVEVYVNYDCDPLCHNVFEEIGKLLCKQSFPVASP</sequence>
<dbReference type="CDD" id="cd03286">
    <property type="entry name" value="ABC_MSH6_euk"/>
    <property type="match status" value="1"/>
</dbReference>
<feature type="compositionally biased region" description="Polar residues" evidence="6">
    <location>
        <begin position="35"/>
        <end position="52"/>
    </location>
</feature>
<dbReference type="FunFam" id="3.40.1170.10:FF:000002">
    <property type="entry name" value="DNA mismatch repair protein"/>
    <property type="match status" value="1"/>
</dbReference>
<dbReference type="InterPro" id="IPR036678">
    <property type="entry name" value="MutS_con_dom_sf"/>
</dbReference>
<dbReference type="GO" id="GO:0006298">
    <property type="term" value="P:mismatch repair"/>
    <property type="evidence" value="ECO:0007669"/>
    <property type="project" value="InterPro"/>
</dbReference>
<dbReference type="Gene3D" id="1.10.1420.10">
    <property type="match status" value="1"/>
</dbReference>
<dbReference type="Pfam" id="PF05192">
    <property type="entry name" value="MutS_III"/>
    <property type="match status" value="1"/>
</dbReference>
<dbReference type="PROSITE" id="PS00486">
    <property type="entry name" value="DNA_MISMATCH_REPAIR_2"/>
    <property type="match status" value="1"/>
</dbReference>
<protein>
    <recommendedName>
        <fullName evidence="7">DNA mismatch repair proteins mutS family domain-containing protein</fullName>
    </recommendedName>
</protein>
<dbReference type="STRING" id="3750.A0A498HT06"/>
<dbReference type="SUPFAM" id="SSF52540">
    <property type="entry name" value="P-loop containing nucleoside triphosphate hydrolases"/>
    <property type="match status" value="1"/>
</dbReference>
<feature type="compositionally biased region" description="Basic residues" evidence="6">
    <location>
        <begin position="1175"/>
        <end position="1191"/>
    </location>
</feature>
<comment type="caution">
    <text evidence="8">The sequence shown here is derived from an EMBL/GenBank/DDBJ whole genome shotgun (WGS) entry which is preliminary data.</text>
</comment>
<organism evidence="8 9">
    <name type="scientific">Malus domestica</name>
    <name type="common">Apple</name>
    <name type="synonym">Pyrus malus</name>
    <dbReference type="NCBI Taxonomy" id="3750"/>
    <lineage>
        <taxon>Eukaryota</taxon>
        <taxon>Viridiplantae</taxon>
        <taxon>Streptophyta</taxon>
        <taxon>Embryophyta</taxon>
        <taxon>Tracheophyta</taxon>
        <taxon>Spermatophyta</taxon>
        <taxon>Magnoliopsida</taxon>
        <taxon>eudicotyledons</taxon>
        <taxon>Gunneridae</taxon>
        <taxon>Pentapetalae</taxon>
        <taxon>rosids</taxon>
        <taxon>fabids</taxon>
        <taxon>Rosales</taxon>
        <taxon>Rosaceae</taxon>
        <taxon>Amygdaloideae</taxon>
        <taxon>Maleae</taxon>
        <taxon>Malus</taxon>
    </lineage>
</organism>
<dbReference type="InterPro" id="IPR016151">
    <property type="entry name" value="DNA_mismatch_repair_MutS_N"/>
</dbReference>
<dbReference type="InterPro" id="IPR036187">
    <property type="entry name" value="DNA_mismatch_repair_MutS_sf"/>
</dbReference>
<feature type="compositionally biased region" description="Polar residues" evidence="6">
    <location>
        <begin position="99"/>
        <end position="117"/>
    </location>
</feature>
<keyword evidence="5" id="KW-0238">DNA-binding</keyword>
<dbReference type="Pfam" id="PF12783">
    <property type="entry name" value="Sec7-like_HUS"/>
    <property type="match status" value="1"/>
</dbReference>
<dbReference type="Pfam" id="PF05188">
    <property type="entry name" value="MutS_II"/>
    <property type="match status" value="1"/>
</dbReference>
<evidence type="ECO:0000256" key="6">
    <source>
        <dbReference type="SAM" id="MobiDB-lite"/>
    </source>
</evidence>
<dbReference type="Pfam" id="PF01624">
    <property type="entry name" value="MutS_I"/>
    <property type="match status" value="1"/>
</dbReference>
<dbReference type="SUPFAM" id="SSF48334">
    <property type="entry name" value="DNA repair protein MutS, domain III"/>
    <property type="match status" value="1"/>
</dbReference>
<dbReference type="InterPro" id="IPR045076">
    <property type="entry name" value="MutS"/>
</dbReference>
<dbReference type="PANTHER" id="PTHR11361:SF148">
    <property type="entry name" value="DNA MISMATCH REPAIR PROTEIN MSH6"/>
    <property type="match status" value="1"/>
</dbReference>
<dbReference type="InterPro" id="IPR032691">
    <property type="entry name" value="Mon2/Sec7/BIG1-like_HUS"/>
</dbReference>
<dbReference type="GO" id="GO:0005524">
    <property type="term" value="F:ATP binding"/>
    <property type="evidence" value="ECO:0007669"/>
    <property type="project" value="UniProtKB-KW"/>
</dbReference>
<dbReference type="InterPro" id="IPR007696">
    <property type="entry name" value="DNA_mismatch_repair_MutS_core"/>
</dbReference>
<dbReference type="FunFam" id="3.40.50.300:FF:001335">
    <property type="entry name" value="DNA mismatch repair protein"/>
    <property type="match status" value="1"/>
</dbReference>
<dbReference type="SMART" id="SM00533">
    <property type="entry name" value="MUTSd"/>
    <property type="match status" value="1"/>
</dbReference>
<evidence type="ECO:0000313" key="9">
    <source>
        <dbReference type="Proteomes" id="UP000290289"/>
    </source>
</evidence>
<dbReference type="SUPFAM" id="SSF53150">
    <property type="entry name" value="DNA repair protein MutS, domain II"/>
    <property type="match status" value="1"/>
</dbReference>
<dbReference type="GO" id="GO:0032301">
    <property type="term" value="C:MutSalpha complex"/>
    <property type="evidence" value="ECO:0007669"/>
    <property type="project" value="TreeGrafter"/>
</dbReference>
<evidence type="ECO:0000256" key="5">
    <source>
        <dbReference type="ARBA" id="ARBA00023125"/>
    </source>
</evidence>
<dbReference type="Proteomes" id="UP000290289">
    <property type="component" value="Chromosome 15"/>
</dbReference>
<feature type="region of interest" description="Disordered" evidence="6">
    <location>
        <begin position="96"/>
        <end position="123"/>
    </location>
</feature>
<gene>
    <name evidence="8" type="ORF">DVH24_029287</name>
</gene>
<keyword evidence="2" id="KW-0547">Nucleotide-binding</keyword>
<keyword evidence="3" id="KW-0227">DNA damage</keyword>
<feature type="domain" description="DNA mismatch repair proteins mutS family" evidence="7">
    <location>
        <begin position="910"/>
        <end position="926"/>
    </location>
</feature>
<proteinExistence type="inferred from homology"/>
<dbReference type="SUPFAM" id="SSF55271">
    <property type="entry name" value="DNA repair protein MutS, domain I"/>
    <property type="match status" value="1"/>
</dbReference>
<evidence type="ECO:0000256" key="3">
    <source>
        <dbReference type="ARBA" id="ARBA00022763"/>
    </source>
</evidence>
<evidence type="ECO:0000256" key="2">
    <source>
        <dbReference type="ARBA" id="ARBA00022741"/>
    </source>
</evidence>
<dbReference type="Gene3D" id="3.40.50.300">
    <property type="entry name" value="P-loop containing nucleotide triphosphate hydrolases"/>
    <property type="match status" value="1"/>
</dbReference>
<evidence type="ECO:0000256" key="4">
    <source>
        <dbReference type="ARBA" id="ARBA00022840"/>
    </source>
</evidence>
<dbReference type="InterPro" id="IPR007860">
    <property type="entry name" value="DNA_mmatch_repair_MutS_con_dom"/>
</dbReference>
<dbReference type="EMBL" id="RDQH01000341">
    <property type="protein sequence ID" value="RXH74566.1"/>
    <property type="molecule type" value="Genomic_DNA"/>
</dbReference>
<dbReference type="Gene3D" id="3.40.1170.10">
    <property type="entry name" value="DNA repair protein MutS, domain I"/>
    <property type="match status" value="1"/>
</dbReference>
<dbReference type="InterPro" id="IPR027417">
    <property type="entry name" value="P-loop_NTPase"/>
</dbReference>
<accession>A0A498HT06</accession>
<dbReference type="InterPro" id="IPR000432">
    <property type="entry name" value="DNA_mismatch_repair_MutS_C"/>
</dbReference>
<evidence type="ECO:0000256" key="1">
    <source>
        <dbReference type="ARBA" id="ARBA00006271"/>
    </source>
</evidence>
<dbReference type="Pfam" id="PF00488">
    <property type="entry name" value="MutS_V"/>
    <property type="match status" value="1"/>
</dbReference>
<comment type="similarity">
    <text evidence="1">Belongs to the DNA mismatch repair MutS family.</text>
</comment>
<dbReference type="PANTHER" id="PTHR11361">
    <property type="entry name" value="DNA MISMATCH REPAIR PROTEIN MUTS FAMILY MEMBER"/>
    <property type="match status" value="1"/>
</dbReference>
<keyword evidence="9" id="KW-1185">Reference proteome</keyword>
<dbReference type="SMART" id="SM00534">
    <property type="entry name" value="MUTSac"/>
    <property type="match status" value="1"/>
</dbReference>
<dbReference type="GO" id="GO:0140664">
    <property type="term" value="F:ATP-dependent DNA damage sensor activity"/>
    <property type="evidence" value="ECO:0007669"/>
    <property type="project" value="InterPro"/>
</dbReference>
<name>A0A498HT06_MALDO</name>
<reference evidence="8 9" key="1">
    <citation type="submission" date="2018-10" db="EMBL/GenBank/DDBJ databases">
        <title>A high-quality apple genome assembly.</title>
        <authorList>
            <person name="Hu J."/>
        </authorList>
    </citation>
    <scope>NUCLEOTIDE SEQUENCE [LARGE SCALE GENOMIC DNA]</scope>
    <source>
        <strain evidence="9">cv. HFTH1</strain>
        <tissue evidence="8">Young leaf</tissue>
    </source>
</reference>
<dbReference type="InterPro" id="IPR007695">
    <property type="entry name" value="DNA_mismatch_repair_MutS-lik_N"/>
</dbReference>